<gene>
    <name evidence="4" type="ORF">NYO98_13745</name>
</gene>
<evidence type="ECO:0000313" key="4">
    <source>
        <dbReference type="EMBL" id="MCY4727346.1"/>
    </source>
</evidence>
<dbReference type="InterPro" id="IPR016181">
    <property type="entry name" value="Acyl_CoA_acyltransferase"/>
</dbReference>
<evidence type="ECO:0000313" key="5">
    <source>
        <dbReference type="Proteomes" id="UP001074726"/>
    </source>
</evidence>
<dbReference type="CDD" id="cd04301">
    <property type="entry name" value="NAT_SF"/>
    <property type="match status" value="1"/>
</dbReference>
<keyword evidence="1" id="KW-0808">Transferase</keyword>
<dbReference type="PANTHER" id="PTHR43877:SF1">
    <property type="entry name" value="ACETYLTRANSFERASE"/>
    <property type="match status" value="1"/>
</dbReference>
<accession>A0ABT4CG32</accession>
<dbReference type="Gene3D" id="3.40.630.30">
    <property type="match status" value="1"/>
</dbReference>
<evidence type="ECO:0000256" key="2">
    <source>
        <dbReference type="ARBA" id="ARBA00023315"/>
    </source>
</evidence>
<organism evidence="4 5">
    <name type="scientific">Nocardioides pini</name>
    <dbReference type="NCBI Taxonomy" id="2975053"/>
    <lineage>
        <taxon>Bacteria</taxon>
        <taxon>Bacillati</taxon>
        <taxon>Actinomycetota</taxon>
        <taxon>Actinomycetes</taxon>
        <taxon>Propionibacteriales</taxon>
        <taxon>Nocardioidaceae</taxon>
        <taxon>Nocardioides</taxon>
    </lineage>
</organism>
<evidence type="ECO:0000256" key="1">
    <source>
        <dbReference type="ARBA" id="ARBA00022679"/>
    </source>
</evidence>
<evidence type="ECO:0000259" key="3">
    <source>
        <dbReference type="PROSITE" id="PS51186"/>
    </source>
</evidence>
<sequence>MPVTVRRASAPDAEGLSRLAALTFPLACTPRTPADFLATYVATGLDPASFRSHLADPACTVLLAEDEAGPDPVGYTMLLVGEPVDPDVAAAIHHRPPVELVRFYVHPDHHGTGTAGLLMEQTLAAAASTGARGAWLGVSEENARANAFYARHGFAPVGRKRFHIGETWEDDVVRERELRL</sequence>
<dbReference type="InterPro" id="IPR050832">
    <property type="entry name" value="Bact_Acetyltransf"/>
</dbReference>
<keyword evidence="5" id="KW-1185">Reference proteome</keyword>
<dbReference type="Proteomes" id="UP001074726">
    <property type="component" value="Unassembled WGS sequence"/>
</dbReference>
<name>A0ABT4CG32_9ACTN</name>
<keyword evidence="2" id="KW-0012">Acyltransferase</keyword>
<dbReference type="RefSeq" id="WP_268112307.1">
    <property type="nucleotide sequence ID" value="NZ_JAPPUX010000004.1"/>
</dbReference>
<dbReference type="SUPFAM" id="SSF55729">
    <property type="entry name" value="Acyl-CoA N-acyltransferases (Nat)"/>
    <property type="match status" value="1"/>
</dbReference>
<protein>
    <submittedName>
        <fullName evidence="4">GNAT family N-acetyltransferase</fullName>
    </submittedName>
</protein>
<proteinExistence type="predicted"/>
<feature type="domain" description="N-acetyltransferase" evidence="3">
    <location>
        <begin position="3"/>
        <end position="179"/>
    </location>
</feature>
<dbReference type="InterPro" id="IPR000182">
    <property type="entry name" value="GNAT_dom"/>
</dbReference>
<dbReference type="PROSITE" id="PS51186">
    <property type="entry name" value="GNAT"/>
    <property type="match status" value="1"/>
</dbReference>
<dbReference type="PANTHER" id="PTHR43877">
    <property type="entry name" value="AMINOALKYLPHOSPHONATE N-ACETYLTRANSFERASE-RELATED-RELATED"/>
    <property type="match status" value="1"/>
</dbReference>
<dbReference type="EMBL" id="JAPPUX010000004">
    <property type="protein sequence ID" value="MCY4727346.1"/>
    <property type="molecule type" value="Genomic_DNA"/>
</dbReference>
<dbReference type="Pfam" id="PF00583">
    <property type="entry name" value="Acetyltransf_1"/>
    <property type="match status" value="1"/>
</dbReference>
<comment type="caution">
    <text evidence="4">The sequence shown here is derived from an EMBL/GenBank/DDBJ whole genome shotgun (WGS) entry which is preliminary data.</text>
</comment>
<reference evidence="4" key="1">
    <citation type="submission" date="2022-08" db="EMBL/GenBank/DDBJ databases">
        <title>Genome sequencing of Nocardioides sp. STR2.</title>
        <authorList>
            <person name="So Y."/>
        </authorList>
    </citation>
    <scope>NUCLEOTIDE SEQUENCE</scope>
    <source>
        <strain evidence="4">STR2</strain>
    </source>
</reference>